<feature type="transmembrane region" description="Helical" evidence="1">
    <location>
        <begin position="33"/>
        <end position="53"/>
    </location>
</feature>
<evidence type="ECO:0000313" key="3">
    <source>
        <dbReference type="Proteomes" id="UP000295096"/>
    </source>
</evidence>
<dbReference type="EMBL" id="SMSJ01000056">
    <property type="protein sequence ID" value="TDH59714.1"/>
    <property type="molecule type" value="Genomic_DNA"/>
</dbReference>
<proteinExistence type="predicted"/>
<dbReference type="Proteomes" id="UP000295096">
    <property type="component" value="Unassembled WGS sequence"/>
</dbReference>
<feature type="transmembrane region" description="Helical" evidence="1">
    <location>
        <begin position="292"/>
        <end position="317"/>
    </location>
</feature>
<sequence>MLLTLVVLTAALSPLLGVPVFGTFLGRDADFALMALQMLSAAWAEGVFWPRWLMDTNYGLGGTTYYSYPPLAHWAAAALAWITGLSPAPALGLAMGLWRLLTVGTAFLWLRRHVPAGAALAGAAFGALLPYTALVDPWMRFAYGKTAAISLLPLLLLALDRMVEGRRAQGIAGAALAYAALALTNLPVCCLAAHLRPLYAWGLGGRRGALRCLLAGGLGAALAGAFLLPAVGLLRHANSASLFNPSWAENLLFYSPPNSRLLIIWGSTLLAAGLGLALLRDAATWPRLRAPGLLRALAVLLLGSLVLTCVVSLPLWLALPQLTAVEHPFRSNALLSTAVAGIAALACAVRPRPRALLFTGFGLALLPPAFLAGVVGLGHPAWPKFLLAEQRLNFARDFSGAYSWEHVPAEAAASGWVAITTRYPDPWARPALPPGTERLPNGFRVPRAEAPVVFPQFYFPAWQAWDALGPLPLRSTQEGFLELAPDRSATSVEVRILPTLWEQIGWIVSLLTVAGLLLLRLPVLRLRTAAPLQERLRRVSDGVVGGPQDQRR</sequence>
<feature type="transmembrane region" description="Helical" evidence="1">
    <location>
        <begin position="262"/>
        <end position="280"/>
    </location>
</feature>
<feature type="transmembrane region" description="Helical" evidence="1">
    <location>
        <begin position="356"/>
        <end position="377"/>
    </location>
</feature>
<keyword evidence="1" id="KW-1133">Transmembrane helix</keyword>
<accession>A0A4R5Q9N9</accession>
<comment type="caution">
    <text evidence="2">The sequence shown here is derived from an EMBL/GenBank/DDBJ whole genome shotgun (WGS) entry which is preliminary data.</text>
</comment>
<reference evidence="2 3" key="1">
    <citation type="journal article" date="2016" name="J. Microbiol.">
        <title>Dankookia rubra gen. nov., sp. nov., an alphaproteobacterium isolated from sediment of a shallow stream.</title>
        <authorList>
            <person name="Kim W.H."/>
            <person name="Kim D.H."/>
            <person name="Kang K."/>
            <person name="Ahn T.Y."/>
        </authorList>
    </citation>
    <scope>NUCLEOTIDE SEQUENCE [LARGE SCALE GENOMIC DNA]</scope>
    <source>
        <strain evidence="2 3">JCM30602</strain>
    </source>
</reference>
<gene>
    <name evidence="2" type="ORF">E2C06_25880</name>
</gene>
<dbReference type="AlphaFoldDB" id="A0A4R5Q9N9"/>
<evidence type="ECO:0008006" key="4">
    <source>
        <dbReference type="Google" id="ProtNLM"/>
    </source>
</evidence>
<organism evidence="2 3">
    <name type="scientific">Dankookia rubra</name>
    <dbReference type="NCBI Taxonomy" id="1442381"/>
    <lineage>
        <taxon>Bacteria</taxon>
        <taxon>Pseudomonadati</taxon>
        <taxon>Pseudomonadota</taxon>
        <taxon>Alphaproteobacteria</taxon>
        <taxon>Acetobacterales</taxon>
        <taxon>Roseomonadaceae</taxon>
        <taxon>Dankookia</taxon>
    </lineage>
</organism>
<protein>
    <recommendedName>
        <fullName evidence="4">YfhO family protein</fullName>
    </recommendedName>
</protein>
<feature type="transmembrane region" description="Helical" evidence="1">
    <location>
        <begin position="329"/>
        <end position="349"/>
    </location>
</feature>
<dbReference type="RefSeq" id="WP_133291476.1">
    <property type="nucleotide sequence ID" value="NZ_SMSJ01000056.1"/>
</dbReference>
<feature type="transmembrane region" description="Helical" evidence="1">
    <location>
        <begin position="90"/>
        <end position="110"/>
    </location>
</feature>
<feature type="transmembrane region" description="Helical" evidence="1">
    <location>
        <begin position="117"/>
        <end position="135"/>
    </location>
</feature>
<feature type="transmembrane region" description="Helical" evidence="1">
    <location>
        <begin position="212"/>
        <end position="234"/>
    </location>
</feature>
<feature type="transmembrane region" description="Helical" evidence="1">
    <location>
        <begin position="504"/>
        <end position="523"/>
    </location>
</feature>
<evidence type="ECO:0000256" key="1">
    <source>
        <dbReference type="SAM" id="Phobius"/>
    </source>
</evidence>
<name>A0A4R5Q9N9_9PROT</name>
<keyword evidence="1" id="KW-0472">Membrane</keyword>
<keyword evidence="1" id="KW-0812">Transmembrane</keyword>
<evidence type="ECO:0000313" key="2">
    <source>
        <dbReference type="EMBL" id="TDH59714.1"/>
    </source>
</evidence>
<dbReference type="OrthoDB" id="7889025at2"/>
<keyword evidence="3" id="KW-1185">Reference proteome</keyword>